<feature type="region of interest" description="Disordered" evidence="1">
    <location>
        <begin position="27"/>
        <end position="47"/>
    </location>
</feature>
<reference evidence="3" key="1">
    <citation type="journal article" date="2005" name="Nature">
        <title>The map-based sequence of the rice genome.</title>
        <authorList>
            <consortium name="International rice genome sequencing project (IRGSP)"/>
            <person name="Matsumoto T."/>
            <person name="Wu J."/>
            <person name="Kanamori H."/>
            <person name="Katayose Y."/>
            <person name="Fujisawa M."/>
            <person name="Namiki N."/>
            <person name="Mizuno H."/>
            <person name="Yamamoto K."/>
            <person name="Antonio B.A."/>
            <person name="Baba T."/>
            <person name="Sakata K."/>
            <person name="Nagamura Y."/>
            <person name="Aoki H."/>
            <person name="Arikawa K."/>
            <person name="Arita K."/>
            <person name="Bito T."/>
            <person name="Chiden Y."/>
            <person name="Fujitsuka N."/>
            <person name="Fukunaka R."/>
            <person name="Hamada M."/>
            <person name="Harada C."/>
            <person name="Hayashi A."/>
            <person name="Hijishita S."/>
            <person name="Honda M."/>
            <person name="Hosokawa S."/>
            <person name="Ichikawa Y."/>
            <person name="Idonuma A."/>
            <person name="Iijima M."/>
            <person name="Ikeda M."/>
            <person name="Ikeno M."/>
            <person name="Ito K."/>
            <person name="Ito S."/>
            <person name="Ito T."/>
            <person name="Ito Y."/>
            <person name="Ito Y."/>
            <person name="Iwabuchi A."/>
            <person name="Kamiya K."/>
            <person name="Karasawa W."/>
            <person name="Kurita K."/>
            <person name="Katagiri S."/>
            <person name="Kikuta A."/>
            <person name="Kobayashi H."/>
            <person name="Kobayashi N."/>
            <person name="Machita K."/>
            <person name="Maehara T."/>
            <person name="Masukawa M."/>
            <person name="Mizubayashi T."/>
            <person name="Mukai Y."/>
            <person name="Nagasaki H."/>
            <person name="Nagata Y."/>
            <person name="Naito S."/>
            <person name="Nakashima M."/>
            <person name="Nakama Y."/>
            <person name="Nakamichi Y."/>
            <person name="Nakamura M."/>
            <person name="Meguro A."/>
            <person name="Negishi M."/>
            <person name="Ohta I."/>
            <person name="Ohta T."/>
            <person name="Okamoto M."/>
            <person name="Ono N."/>
            <person name="Saji S."/>
            <person name="Sakaguchi M."/>
            <person name="Sakai K."/>
            <person name="Shibata M."/>
            <person name="Shimokawa T."/>
            <person name="Song J."/>
            <person name="Takazaki Y."/>
            <person name="Terasawa K."/>
            <person name="Tsugane M."/>
            <person name="Tsuji K."/>
            <person name="Ueda S."/>
            <person name="Waki K."/>
            <person name="Yamagata H."/>
            <person name="Yamamoto M."/>
            <person name="Yamamoto S."/>
            <person name="Yamane H."/>
            <person name="Yoshiki S."/>
            <person name="Yoshihara R."/>
            <person name="Yukawa K."/>
            <person name="Zhong H."/>
            <person name="Yano M."/>
            <person name="Yuan Q."/>
            <person name="Ouyang S."/>
            <person name="Liu J."/>
            <person name="Jones K.M."/>
            <person name="Gansberger K."/>
            <person name="Moffat K."/>
            <person name="Hill J."/>
            <person name="Bera J."/>
            <person name="Fadrosh D."/>
            <person name="Jin S."/>
            <person name="Johri S."/>
            <person name="Kim M."/>
            <person name="Overton L."/>
            <person name="Reardon M."/>
            <person name="Tsitrin T."/>
            <person name="Vuong H."/>
            <person name="Weaver B."/>
            <person name="Ciecko A."/>
            <person name="Tallon L."/>
            <person name="Jackson J."/>
            <person name="Pai G."/>
            <person name="Aken S.V."/>
            <person name="Utterback T."/>
            <person name="Reidmuller S."/>
            <person name="Feldblyum T."/>
            <person name="Hsiao J."/>
            <person name="Zismann V."/>
            <person name="Iobst S."/>
            <person name="de Vazeille A.R."/>
            <person name="Buell C.R."/>
            <person name="Ying K."/>
            <person name="Li Y."/>
            <person name="Lu T."/>
            <person name="Huang Y."/>
            <person name="Zhao Q."/>
            <person name="Feng Q."/>
            <person name="Zhang L."/>
            <person name="Zhu J."/>
            <person name="Weng Q."/>
            <person name="Mu J."/>
            <person name="Lu Y."/>
            <person name="Fan D."/>
            <person name="Liu Y."/>
            <person name="Guan J."/>
            <person name="Zhang Y."/>
            <person name="Yu S."/>
            <person name="Liu X."/>
            <person name="Zhang Y."/>
            <person name="Hong G."/>
            <person name="Han B."/>
            <person name="Choisne N."/>
            <person name="Demange N."/>
            <person name="Orjeda G."/>
            <person name="Samain S."/>
            <person name="Cattolico L."/>
            <person name="Pelletier E."/>
            <person name="Couloux A."/>
            <person name="Segurens B."/>
            <person name="Wincker P."/>
            <person name="D'Hont A."/>
            <person name="Scarpelli C."/>
            <person name="Weissenbach J."/>
            <person name="Salanoubat M."/>
            <person name="Quetier F."/>
            <person name="Yu Y."/>
            <person name="Kim H.R."/>
            <person name="Rambo T."/>
            <person name="Currie J."/>
            <person name="Collura K."/>
            <person name="Luo M."/>
            <person name="Yang T."/>
            <person name="Ammiraju J.S.S."/>
            <person name="Engler F."/>
            <person name="Soderlund C."/>
            <person name="Wing R.A."/>
            <person name="Palmer L.E."/>
            <person name="de la Bastide M."/>
            <person name="Spiegel L."/>
            <person name="Nascimento L."/>
            <person name="Zutavern T."/>
            <person name="O'Shaughnessy A."/>
            <person name="Dike S."/>
            <person name="Dedhia N."/>
            <person name="Preston R."/>
            <person name="Balija V."/>
            <person name="McCombie W.R."/>
            <person name="Chow T."/>
            <person name="Chen H."/>
            <person name="Chung M."/>
            <person name="Chen C."/>
            <person name="Shaw J."/>
            <person name="Wu H."/>
            <person name="Hsiao K."/>
            <person name="Chao Y."/>
            <person name="Chu M."/>
            <person name="Cheng C."/>
            <person name="Hour A."/>
            <person name="Lee P."/>
            <person name="Lin S."/>
            <person name="Lin Y."/>
            <person name="Liou J."/>
            <person name="Liu S."/>
            <person name="Hsing Y."/>
            <person name="Raghuvanshi S."/>
            <person name="Mohanty A."/>
            <person name="Bharti A.K."/>
            <person name="Gaur A."/>
            <person name="Gupta V."/>
            <person name="Kumar D."/>
            <person name="Ravi V."/>
            <person name="Vij S."/>
            <person name="Kapur A."/>
            <person name="Khurana P."/>
            <person name="Khurana P."/>
            <person name="Khurana J.P."/>
            <person name="Tyagi A.K."/>
            <person name="Gaikwad K."/>
            <person name="Singh A."/>
            <person name="Dalal V."/>
            <person name="Srivastava S."/>
            <person name="Dixit A."/>
            <person name="Pal A.K."/>
            <person name="Ghazi I.A."/>
            <person name="Yadav M."/>
            <person name="Pandit A."/>
            <person name="Bhargava A."/>
            <person name="Sureshbabu K."/>
            <person name="Batra K."/>
            <person name="Sharma T.R."/>
            <person name="Mohapatra T."/>
            <person name="Singh N.K."/>
            <person name="Messing J."/>
            <person name="Nelson A.B."/>
            <person name="Fuks G."/>
            <person name="Kavchok S."/>
            <person name="Keizer G."/>
            <person name="Linton E."/>
            <person name="Llaca V."/>
            <person name="Song R."/>
            <person name="Tanyolac B."/>
            <person name="Young S."/>
            <person name="Ho-Il K."/>
            <person name="Hahn J.H."/>
            <person name="Sangsakoo G."/>
            <person name="Vanavichit A."/>
            <person name="de Mattos Luiz.A.T."/>
            <person name="Zimmer P.D."/>
            <person name="Malone G."/>
            <person name="Dellagostin O."/>
            <person name="de Oliveira A.C."/>
            <person name="Bevan M."/>
            <person name="Bancroft I."/>
            <person name="Minx P."/>
            <person name="Cordum H."/>
            <person name="Wilson R."/>
            <person name="Cheng Z."/>
            <person name="Jin W."/>
            <person name="Jiang J."/>
            <person name="Leong S.A."/>
            <person name="Iwama H."/>
            <person name="Gojobori T."/>
            <person name="Itoh T."/>
            <person name="Niimura Y."/>
            <person name="Fujii Y."/>
            <person name="Habara T."/>
            <person name="Sakai H."/>
            <person name="Sato Y."/>
            <person name="Wilson G."/>
            <person name="Kumar K."/>
            <person name="McCouch S."/>
            <person name="Juretic N."/>
            <person name="Hoen D."/>
            <person name="Wright S."/>
            <person name="Bruskiewich R."/>
            <person name="Bureau T."/>
            <person name="Miyao A."/>
            <person name="Hirochika H."/>
            <person name="Nishikawa T."/>
            <person name="Kadowaki K."/>
            <person name="Sugiura M."/>
            <person name="Burr B."/>
            <person name="Sasaki T."/>
        </authorList>
    </citation>
    <scope>NUCLEOTIDE SEQUENCE [LARGE SCALE GENOMIC DNA]</scope>
    <source>
        <strain evidence="3">cv. Nipponbare</strain>
    </source>
</reference>
<gene>
    <name evidence="2" type="primary">P0410C01.34</name>
</gene>
<reference evidence="3" key="2">
    <citation type="journal article" date="2008" name="Nucleic Acids Res.">
        <title>The rice annotation project database (RAP-DB): 2008 update.</title>
        <authorList>
            <consortium name="The rice annotation project (RAP)"/>
        </authorList>
    </citation>
    <scope>GENOME REANNOTATION</scope>
    <source>
        <strain evidence="3">cv. Nipponbare</strain>
    </source>
</reference>
<organism evidence="2 3">
    <name type="scientific">Oryza sativa subsp. japonica</name>
    <name type="common">Rice</name>
    <dbReference type="NCBI Taxonomy" id="39947"/>
    <lineage>
        <taxon>Eukaryota</taxon>
        <taxon>Viridiplantae</taxon>
        <taxon>Streptophyta</taxon>
        <taxon>Embryophyta</taxon>
        <taxon>Tracheophyta</taxon>
        <taxon>Spermatophyta</taxon>
        <taxon>Magnoliopsida</taxon>
        <taxon>Liliopsida</taxon>
        <taxon>Poales</taxon>
        <taxon>Poaceae</taxon>
        <taxon>BOP clade</taxon>
        <taxon>Oryzoideae</taxon>
        <taxon>Oryzeae</taxon>
        <taxon>Oryzinae</taxon>
        <taxon>Oryza</taxon>
        <taxon>Oryza sativa</taxon>
    </lineage>
</organism>
<evidence type="ECO:0000313" key="3">
    <source>
        <dbReference type="Proteomes" id="UP000000763"/>
    </source>
</evidence>
<sequence length="136" mass="14659">MSSPARREAAASNPVCGRQQQWWEANNKGSLVVHDGGGEGEGGEGADELELASRPLEGVAQWRRKTLSLFAGEGERGRPILDDGRKANSGAPASIRLFLLDSGAPAPIQPFMLEFSFHRYHGRSVAPDLLTLSCFL</sequence>
<name>Q5Z788_ORYSJ</name>
<proteinExistence type="predicted"/>
<dbReference type="EMBL" id="AP004749">
    <property type="protein sequence ID" value="BAD54226.1"/>
    <property type="molecule type" value="Genomic_DNA"/>
</dbReference>
<dbReference type="Proteomes" id="UP000000763">
    <property type="component" value="Chromosome 6"/>
</dbReference>
<evidence type="ECO:0000256" key="1">
    <source>
        <dbReference type="SAM" id="MobiDB-lite"/>
    </source>
</evidence>
<accession>Q5Z788</accession>
<dbReference type="AlphaFoldDB" id="Q5Z788"/>
<protein>
    <submittedName>
        <fullName evidence="2">Uncharacterized protein</fullName>
    </submittedName>
</protein>
<evidence type="ECO:0000313" key="2">
    <source>
        <dbReference type="EMBL" id="BAD54226.1"/>
    </source>
</evidence>